<dbReference type="Proteomes" id="UP000256269">
    <property type="component" value="Unassembled WGS sequence"/>
</dbReference>
<dbReference type="GO" id="GO:0005975">
    <property type="term" value="P:carbohydrate metabolic process"/>
    <property type="evidence" value="ECO:0007669"/>
    <property type="project" value="InterPro"/>
</dbReference>
<feature type="chain" id="PRO_5017729041" evidence="2">
    <location>
        <begin position="33"/>
        <end position="392"/>
    </location>
</feature>
<protein>
    <submittedName>
        <fullName evidence="3">Unsaturated rhamnogalacturonyl hydrolase</fullName>
    </submittedName>
</protein>
<proteinExistence type="predicted"/>
<dbReference type="PANTHER" id="PTHR33886:SF8">
    <property type="entry name" value="UNSATURATED RHAMNOGALACTURONAN HYDROLASE (EUROFUNG)"/>
    <property type="match status" value="1"/>
</dbReference>
<keyword evidence="4" id="KW-1185">Reference proteome</keyword>
<keyword evidence="2" id="KW-0732">Signal</keyword>
<keyword evidence="1 3" id="KW-0378">Hydrolase</keyword>
<dbReference type="SUPFAM" id="SSF48208">
    <property type="entry name" value="Six-hairpin glycosidases"/>
    <property type="match status" value="1"/>
</dbReference>
<dbReference type="RefSeq" id="WP_116180718.1">
    <property type="nucleotide sequence ID" value="NZ_CP144375.1"/>
</dbReference>
<evidence type="ECO:0000256" key="2">
    <source>
        <dbReference type="SAM" id="SignalP"/>
    </source>
</evidence>
<feature type="signal peptide" evidence="2">
    <location>
        <begin position="1"/>
        <end position="32"/>
    </location>
</feature>
<dbReference type="EMBL" id="QUNO01000021">
    <property type="protein sequence ID" value="REH32604.1"/>
    <property type="molecule type" value="Genomic_DNA"/>
</dbReference>
<evidence type="ECO:0000313" key="4">
    <source>
        <dbReference type="Proteomes" id="UP000256269"/>
    </source>
</evidence>
<dbReference type="AlphaFoldDB" id="A0A3E0GWU9"/>
<gene>
    <name evidence="3" type="ORF">BCF44_121153</name>
</gene>
<evidence type="ECO:0000256" key="1">
    <source>
        <dbReference type="ARBA" id="ARBA00022801"/>
    </source>
</evidence>
<dbReference type="PANTHER" id="PTHR33886">
    <property type="entry name" value="UNSATURATED RHAMNOGALACTURONAN HYDROLASE (EUROFUNG)"/>
    <property type="match status" value="1"/>
</dbReference>
<dbReference type="OrthoDB" id="6381507at2"/>
<comment type="caution">
    <text evidence="3">The sequence shown here is derived from an EMBL/GenBank/DDBJ whole genome shotgun (WGS) entry which is preliminary data.</text>
</comment>
<dbReference type="InterPro" id="IPR010905">
    <property type="entry name" value="Glyco_hydro_88"/>
</dbReference>
<dbReference type="Pfam" id="PF07470">
    <property type="entry name" value="Glyco_hydro_88"/>
    <property type="match status" value="1"/>
</dbReference>
<sequence>MPSPRTRSGWIRRIGIVLVASLAPILPVTATAAPAHPQPTTDWSKAVVDSTTKRFTPDTLGSWGYQTGLYLYGQFLVYKRTHNKAYLDYIKAWVDRFVDANGKVSNSFSSLDSMQSGNLLVLLYQETKDPRYQTAAAQIRTRLNTYPRTADGGFWHATSRQHQLWLDGTYMVLPFLERYGATFNDSAYANAEAAKQLVIYGSHLADPSGFFFHAYDESGTQTWADPTTHHSPEFWCRSIGWYAMASVDILDYTPRSDPNRAKIVQNVQNLAKAIRRYQDPKTGRWFQVPEKPTLAGNWTETSCSAMFTYTLSKAVQKGYIDHSYQAVANRGYKGVLAQVTVGSDGLTNIADICIGTNVGDTAFYLARPKAVNDPHGLGAFLIMNEQMRSAGA</sequence>
<reference evidence="3 4" key="1">
    <citation type="submission" date="2018-08" db="EMBL/GenBank/DDBJ databases">
        <title>Genomic Encyclopedia of Archaeal and Bacterial Type Strains, Phase II (KMG-II): from individual species to whole genera.</title>
        <authorList>
            <person name="Goeker M."/>
        </authorList>
    </citation>
    <scope>NUCLEOTIDE SEQUENCE [LARGE SCALE GENOMIC DNA]</scope>
    <source>
        <strain evidence="3 4">DSM 45791</strain>
    </source>
</reference>
<organism evidence="3 4">
    <name type="scientific">Kutzneria buriramensis</name>
    <dbReference type="NCBI Taxonomy" id="1045776"/>
    <lineage>
        <taxon>Bacteria</taxon>
        <taxon>Bacillati</taxon>
        <taxon>Actinomycetota</taxon>
        <taxon>Actinomycetes</taxon>
        <taxon>Pseudonocardiales</taxon>
        <taxon>Pseudonocardiaceae</taxon>
        <taxon>Kutzneria</taxon>
    </lineage>
</organism>
<accession>A0A3E0GWU9</accession>
<dbReference type="Gene3D" id="1.50.10.10">
    <property type="match status" value="1"/>
</dbReference>
<dbReference type="GO" id="GO:0016787">
    <property type="term" value="F:hydrolase activity"/>
    <property type="evidence" value="ECO:0007669"/>
    <property type="project" value="UniProtKB-KW"/>
</dbReference>
<evidence type="ECO:0000313" key="3">
    <source>
        <dbReference type="EMBL" id="REH32604.1"/>
    </source>
</evidence>
<dbReference type="InterPro" id="IPR008928">
    <property type="entry name" value="6-hairpin_glycosidase_sf"/>
</dbReference>
<dbReference type="InterPro" id="IPR012341">
    <property type="entry name" value="6hp_glycosidase-like_sf"/>
</dbReference>
<dbReference type="InterPro" id="IPR052043">
    <property type="entry name" value="PolySaccharide_Degr_Enz"/>
</dbReference>
<name>A0A3E0GWU9_9PSEU</name>